<proteinExistence type="predicted"/>
<keyword evidence="1" id="KW-0472">Membrane</keyword>
<keyword evidence="1" id="KW-0812">Transmembrane</keyword>
<accession>A0A521AG89</accession>
<evidence type="ECO:0000313" key="3">
    <source>
        <dbReference type="Proteomes" id="UP000319267"/>
    </source>
</evidence>
<dbReference type="AlphaFoldDB" id="A0A521AG89"/>
<dbReference type="Proteomes" id="UP000319267">
    <property type="component" value="Unassembled WGS sequence"/>
</dbReference>
<gene>
    <name evidence="2" type="ORF">SAMN06265220_101103</name>
</gene>
<feature type="transmembrane region" description="Helical" evidence="1">
    <location>
        <begin position="20"/>
        <end position="37"/>
    </location>
</feature>
<name>A0A521AG89_9FLAO</name>
<keyword evidence="3" id="KW-1185">Reference proteome</keyword>
<protein>
    <submittedName>
        <fullName evidence="2">Uncharacterized protein</fullName>
    </submittedName>
</protein>
<evidence type="ECO:0000256" key="1">
    <source>
        <dbReference type="SAM" id="Phobius"/>
    </source>
</evidence>
<reference evidence="2 3" key="1">
    <citation type="submission" date="2017-05" db="EMBL/GenBank/DDBJ databases">
        <authorList>
            <person name="Varghese N."/>
            <person name="Submissions S."/>
        </authorList>
    </citation>
    <scope>NUCLEOTIDE SEQUENCE [LARGE SCALE GENOMIC DNA]</scope>
    <source>
        <strain evidence="2 3">DSM 29982</strain>
    </source>
</reference>
<dbReference type="EMBL" id="FXTQ01000001">
    <property type="protein sequence ID" value="SMO33720.1"/>
    <property type="molecule type" value="Genomic_DNA"/>
</dbReference>
<organism evidence="2 3">
    <name type="scientific">Flavobacterium nitrogenifigens</name>
    <dbReference type="NCBI Taxonomy" id="1617283"/>
    <lineage>
        <taxon>Bacteria</taxon>
        <taxon>Pseudomonadati</taxon>
        <taxon>Bacteroidota</taxon>
        <taxon>Flavobacteriia</taxon>
        <taxon>Flavobacteriales</taxon>
        <taxon>Flavobacteriaceae</taxon>
        <taxon>Flavobacterium</taxon>
    </lineage>
</organism>
<sequence length="40" mass="4815">MGEIIVSKIECNNLNSNYQFIYAFVILYKYYLLKLSYKTI</sequence>
<evidence type="ECO:0000313" key="2">
    <source>
        <dbReference type="EMBL" id="SMO33720.1"/>
    </source>
</evidence>
<keyword evidence="1" id="KW-1133">Transmembrane helix</keyword>